<keyword evidence="4" id="KW-1185">Reference proteome</keyword>
<name>A0A2H1FFE7_9ARCH</name>
<dbReference type="Proteomes" id="UP000230607">
    <property type="component" value="Chromosome 1"/>
</dbReference>
<gene>
    <name evidence="3" type="ORF">NCS_11303</name>
</gene>
<dbReference type="OrthoDB" id="11825at2157"/>
<dbReference type="RefSeq" id="WP_157927446.1">
    <property type="nucleotide sequence ID" value="NZ_LT841358.1"/>
</dbReference>
<evidence type="ECO:0000256" key="2">
    <source>
        <dbReference type="SAM" id="Phobius"/>
    </source>
</evidence>
<proteinExistence type="predicted"/>
<evidence type="ECO:0000313" key="4">
    <source>
        <dbReference type="Proteomes" id="UP000230607"/>
    </source>
</evidence>
<feature type="compositionally biased region" description="Polar residues" evidence="1">
    <location>
        <begin position="45"/>
        <end position="62"/>
    </location>
</feature>
<evidence type="ECO:0000256" key="1">
    <source>
        <dbReference type="SAM" id="MobiDB-lite"/>
    </source>
</evidence>
<sequence>MSEDLANKIDELIKSQKGDIERLQNILTAVKNGEPVSFEDHQYIENLTENQPQSSQVSNDSITDAKPENVSDNTVPSPEIPTQPETKSAKRMSGKRYASVGIIVAIIVVAYVGLDIYAVDSLQFRPHHGQQVAISDTELSIQTDACNPSYFPVTFTKYEIDAFYNSDIIEKATVGGSTLSPKSAAILNGIFAINKQAVTKIGQENTTFDPARATITTSVSAPIFGFIPYTVDQKYAAVDFQERIKNPPPGTFDCYP</sequence>
<feature type="transmembrane region" description="Helical" evidence="2">
    <location>
        <begin position="97"/>
        <end position="119"/>
    </location>
</feature>
<dbReference type="EMBL" id="LT841358">
    <property type="protein sequence ID" value="SMH71491.1"/>
    <property type="molecule type" value="Genomic_DNA"/>
</dbReference>
<accession>A0A2H1FFE7</accession>
<reference evidence="4" key="1">
    <citation type="submission" date="2017-03" db="EMBL/GenBank/DDBJ databases">
        <authorList>
            <person name="Herbold C."/>
        </authorList>
    </citation>
    <scope>NUCLEOTIDE SEQUENCE [LARGE SCALE GENOMIC DNA]</scope>
</reference>
<protein>
    <submittedName>
        <fullName evidence="3">Uncharacterized protein</fullName>
    </submittedName>
</protein>
<keyword evidence="2" id="KW-1133">Transmembrane helix</keyword>
<keyword evidence="2" id="KW-0812">Transmembrane</keyword>
<organism evidence="3 4">
    <name type="scientific">Candidatus Nitrosotalea okcheonensis</name>
    <dbReference type="NCBI Taxonomy" id="1903276"/>
    <lineage>
        <taxon>Archaea</taxon>
        <taxon>Nitrososphaerota</taxon>
        <taxon>Nitrososphaeria</taxon>
        <taxon>Nitrosotaleales</taxon>
        <taxon>Nitrosotaleaceae</taxon>
        <taxon>Nitrosotalea</taxon>
    </lineage>
</organism>
<evidence type="ECO:0000313" key="3">
    <source>
        <dbReference type="EMBL" id="SMH71491.1"/>
    </source>
</evidence>
<keyword evidence="2" id="KW-0472">Membrane</keyword>
<feature type="region of interest" description="Disordered" evidence="1">
    <location>
        <begin position="45"/>
        <end position="89"/>
    </location>
</feature>
<dbReference type="AlphaFoldDB" id="A0A2H1FFE7"/>